<protein>
    <submittedName>
        <fullName evidence="7">Lysoplasmalogenase</fullName>
    </submittedName>
</protein>
<organism evidence="7 8">
    <name type="scientific">Vibrio gelatinilyticus</name>
    <dbReference type="NCBI Taxonomy" id="2893468"/>
    <lineage>
        <taxon>Bacteria</taxon>
        <taxon>Pseudomonadati</taxon>
        <taxon>Pseudomonadota</taxon>
        <taxon>Gammaproteobacteria</taxon>
        <taxon>Vibrionales</taxon>
        <taxon>Vibrionaceae</taxon>
        <taxon>Vibrio</taxon>
    </lineage>
</organism>
<dbReference type="Proteomes" id="UP001139488">
    <property type="component" value="Unassembled WGS sequence"/>
</dbReference>
<name>A0A9X2AX69_9VIBR</name>
<evidence type="ECO:0000313" key="8">
    <source>
        <dbReference type="Proteomes" id="UP001139488"/>
    </source>
</evidence>
<comment type="caution">
    <text evidence="7">The sequence shown here is derived from an EMBL/GenBank/DDBJ whole genome shotgun (WGS) entry which is preliminary data.</text>
</comment>
<dbReference type="AlphaFoldDB" id="A0A9X2AX69"/>
<sequence>MWSWLAIALSSLLSIFASVNNNRSWSIVFGSFTHILLMVLVVGQMGSWSAKIYWLVAGLGLFLIVDAAGYMKLSHKMCFLGYIVAQVFYSKFFWLQIQSDVVLWLPALLVGIAVVTFFLLLPRLDSLVLPVTVMGCALLLLVCSAGEVWLTTHSQSDFLGFLGALIMAVSALLFAVEKYKRPRSGARYLISGSYFLSHALIVASVL</sequence>
<accession>A0A9X2AX69</accession>
<comment type="similarity">
    <text evidence="2">Belongs to the TMEM86 family.</text>
</comment>
<dbReference type="InterPro" id="IPR012506">
    <property type="entry name" value="TMEM86B-like"/>
</dbReference>
<keyword evidence="8" id="KW-1185">Reference proteome</keyword>
<feature type="transmembrane region" description="Helical" evidence="6">
    <location>
        <begin position="27"/>
        <end position="45"/>
    </location>
</feature>
<evidence type="ECO:0000256" key="5">
    <source>
        <dbReference type="ARBA" id="ARBA00023136"/>
    </source>
</evidence>
<evidence type="ECO:0000256" key="6">
    <source>
        <dbReference type="SAM" id="Phobius"/>
    </source>
</evidence>
<dbReference type="EMBL" id="JAJNNZ010000021">
    <property type="protein sequence ID" value="MCJ2378729.1"/>
    <property type="molecule type" value="Genomic_DNA"/>
</dbReference>
<dbReference type="GO" id="GO:0016020">
    <property type="term" value="C:membrane"/>
    <property type="evidence" value="ECO:0007669"/>
    <property type="project" value="UniProtKB-SubCell"/>
</dbReference>
<reference evidence="7" key="1">
    <citation type="submission" date="2021-11" db="EMBL/GenBank/DDBJ databases">
        <title>Vibrio ZSDE26 sp. nov. and Vibrio ZSDZ34 sp. nov., isolated from coastal seawater in Qingdao.</title>
        <authorList>
            <person name="Zhang P."/>
        </authorList>
    </citation>
    <scope>NUCLEOTIDE SEQUENCE</scope>
    <source>
        <strain evidence="7">ZSDZ34</strain>
    </source>
</reference>
<comment type="subcellular location">
    <subcellularLocation>
        <location evidence="1">Membrane</location>
        <topology evidence="1">Multi-pass membrane protein</topology>
    </subcellularLocation>
</comment>
<evidence type="ECO:0000256" key="4">
    <source>
        <dbReference type="ARBA" id="ARBA00022989"/>
    </source>
</evidence>
<feature type="transmembrane region" description="Helical" evidence="6">
    <location>
        <begin position="128"/>
        <end position="152"/>
    </location>
</feature>
<evidence type="ECO:0000256" key="2">
    <source>
        <dbReference type="ARBA" id="ARBA00007375"/>
    </source>
</evidence>
<evidence type="ECO:0000313" key="7">
    <source>
        <dbReference type="EMBL" id="MCJ2378729.1"/>
    </source>
</evidence>
<evidence type="ECO:0000256" key="1">
    <source>
        <dbReference type="ARBA" id="ARBA00004141"/>
    </source>
</evidence>
<keyword evidence="3 6" id="KW-0812">Transmembrane</keyword>
<dbReference type="RefSeq" id="WP_244359126.1">
    <property type="nucleotide sequence ID" value="NZ_JAJNNZ010000021.1"/>
</dbReference>
<keyword evidence="5 6" id="KW-0472">Membrane</keyword>
<feature type="transmembrane region" description="Helical" evidence="6">
    <location>
        <begin position="101"/>
        <end position="121"/>
    </location>
</feature>
<feature type="transmembrane region" description="Helical" evidence="6">
    <location>
        <begin position="188"/>
        <end position="205"/>
    </location>
</feature>
<proteinExistence type="inferred from homology"/>
<gene>
    <name evidence="7" type="ORF">LNL84_18110</name>
</gene>
<evidence type="ECO:0000256" key="3">
    <source>
        <dbReference type="ARBA" id="ARBA00022692"/>
    </source>
</evidence>
<dbReference type="Pfam" id="PF07947">
    <property type="entry name" value="YhhN"/>
    <property type="match status" value="1"/>
</dbReference>
<keyword evidence="4 6" id="KW-1133">Transmembrane helix</keyword>
<feature type="transmembrane region" description="Helical" evidence="6">
    <location>
        <begin position="158"/>
        <end position="176"/>
    </location>
</feature>
<feature type="transmembrane region" description="Helical" evidence="6">
    <location>
        <begin position="52"/>
        <end position="71"/>
    </location>
</feature>